<organism evidence="1 2">
    <name type="scientific">Lactococcus phage CHPC971</name>
    <dbReference type="NCBI Taxonomy" id="2575255"/>
    <lineage>
        <taxon>Viruses</taxon>
        <taxon>Duplodnaviria</taxon>
        <taxon>Heunggongvirae</taxon>
        <taxon>Uroviricota</taxon>
        <taxon>Caudoviricetes</taxon>
        <taxon>Fremauxvirus</taxon>
        <taxon>Fremauxvirus CHPC971</taxon>
    </lineage>
</organism>
<protein>
    <submittedName>
        <fullName evidence="1">Uncharacterized protein</fullName>
    </submittedName>
</protein>
<sequence>MAKYTKLDIYDYRILYAGYNLASIELNDLSAGDVVSITGELVANDNLVYVDSHRVKVKDFRTGESKQFFGRNTMELAVEEIY</sequence>
<accession>A0A4Y5N0S2</accession>
<keyword evidence="2" id="KW-1185">Reference proteome</keyword>
<dbReference type="Proteomes" id="UP000306022">
    <property type="component" value="Segment"/>
</dbReference>
<dbReference type="EMBL" id="MK779875">
    <property type="protein sequence ID" value="QCW07640.1"/>
    <property type="molecule type" value="Genomic_DNA"/>
</dbReference>
<dbReference type="GeneID" id="65071132"/>
<name>A0A4Y5N0S2_9CAUD</name>
<dbReference type="KEGG" id="vg:65071132"/>
<reference evidence="1 2" key="1">
    <citation type="submission" date="2019-04" db="EMBL/GenBank/DDBJ databases">
        <authorList>
            <person name="de Jong A."/>
        </authorList>
    </citation>
    <scope>NUCLEOTIDE SEQUENCE [LARGE SCALE GENOMIC DNA]</scope>
</reference>
<dbReference type="RefSeq" id="YP_010082132.1">
    <property type="nucleotide sequence ID" value="NC_055027.1"/>
</dbReference>
<proteinExistence type="predicted"/>
<evidence type="ECO:0000313" key="1">
    <source>
        <dbReference type="EMBL" id="QCW07640.1"/>
    </source>
</evidence>
<evidence type="ECO:0000313" key="2">
    <source>
        <dbReference type="Proteomes" id="UP000306022"/>
    </source>
</evidence>